<dbReference type="Pfam" id="PF00440">
    <property type="entry name" value="TetR_N"/>
    <property type="match status" value="1"/>
</dbReference>
<dbReference type="InterPro" id="IPR036271">
    <property type="entry name" value="Tet_transcr_reg_TetR-rel_C_sf"/>
</dbReference>
<keyword evidence="1" id="KW-0805">Transcription regulation</keyword>
<dbReference type="SUPFAM" id="SSF46689">
    <property type="entry name" value="Homeodomain-like"/>
    <property type="match status" value="1"/>
</dbReference>
<evidence type="ECO:0000313" key="7">
    <source>
        <dbReference type="Proteomes" id="UP001596203"/>
    </source>
</evidence>
<feature type="DNA-binding region" description="H-T-H motif" evidence="4">
    <location>
        <begin position="36"/>
        <end position="55"/>
    </location>
</feature>
<evidence type="ECO:0000256" key="4">
    <source>
        <dbReference type="PROSITE-ProRule" id="PRU00335"/>
    </source>
</evidence>
<dbReference type="PROSITE" id="PS50977">
    <property type="entry name" value="HTH_TETR_2"/>
    <property type="match status" value="1"/>
</dbReference>
<evidence type="ECO:0000256" key="1">
    <source>
        <dbReference type="ARBA" id="ARBA00023015"/>
    </source>
</evidence>
<dbReference type="Proteomes" id="UP001596203">
    <property type="component" value="Unassembled WGS sequence"/>
</dbReference>
<gene>
    <name evidence="6" type="ORF">ACFP2T_22290</name>
</gene>
<comment type="caution">
    <text evidence="6">The sequence shown here is derived from an EMBL/GenBank/DDBJ whole genome shotgun (WGS) entry which is preliminary data.</text>
</comment>
<dbReference type="PRINTS" id="PR00455">
    <property type="entry name" value="HTHTETR"/>
</dbReference>
<dbReference type="InterPro" id="IPR001647">
    <property type="entry name" value="HTH_TetR"/>
</dbReference>
<protein>
    <submittedName>
        <fullName evidence="6">TetR/AcrR family transcriptional regulator</fullName>
    </submittedName>
</protein>
<dbReference type="EMBL" id="JBHSPR010000018">
    <property type="protein sequence ID" value="MFC6018924.1"/>
    <property type="molecule type" value="Genomic_DNA"/>
</dbReference>
<evidence type="ECO:0000259" key="5">
    <source>
        <dbReference type="PROSITE" id="PS50977"/>
    </source>
</evidence>
<name>A0ABW1KD83_9ACTN</name>
<evidence type="ECO:0000256" key="3">
    <source>
        <dbReference type="ARBA" id="ARBA00023163"/>
    </source>
</evidence>
<dbReference type="RefSeq" id="WP_377424686.1">
    <property type="nucleotide sequence ID" value="NZ_JBHSPR010000018.1"/>
</dbReference>
<dbReference type="Pfam" id="PF21943">
    <property type="entry name" value="TetR_C_46"/>
    <property type="match status" value="1"/>
</dbReference>
<accession>A0ABW1KD83</accession>
<evidence type="ECO:0000256" key="2">
    <source>
        <dbReference type="ARBA" id="ARBA00023125"/>
    </source>
</evidence>
<dbReference type="InterPro" id="IPR054129">
    <property type="entry name" value="DesT_TetR_C"/>
</dbReference>
<dbReference type="Gene3D" id="1.10.357.10">
    <property type="entry name" value="Tetracycline Repressor, domain 2"/>
    <property type="match status" value="1"/>
</dbReference>
<proteinExistence type="predicted"/>
<dbReference type="PANTHER" id="PTHR30055">
    <property type="entry name" value="HTH-TYPE TRANSCRIPTIONAL REGULATOR RUTR"/>
    <property type="match status" value="1"/>
</dbReference>
<organism evidence="6 7">
    <name type="scientific">Plantactinospora solaniradicis</name>
    <dbReference type="NCBI Taxonomy" id="1723736"/>
    <lineage>
        <taxon>Bacteria</taxon>
        <taxon>Bacillati</taxon>
        <taxon>Actinomycetota</taxon>
        <taxon>Actinomycetes</taxon>
        <taxon>Micromonosporales</taxon>
        <taxon>Micromonosporaceae</taxon>
        <taxon>Plantactinospora</taxon>
    </lineage>
</organism>
<reference evidence="7" key="1">
    <citation type="journal article" date="2019" name="Int. J. Syst. Evol. Microbiol.">
        <title>The Global Catalogue of Microorganisms (GCM) 10K type strain sequencing project: providing services to taxonomists for standard genome sequencing and annotation.</title>
        <authorList>
            <consortium name="The Broad Institute Genomics Platform"/>
            <consortium name="The Broad Institute Genome Sequencing Center for Infectious Disease"/>
            <person name="Wu L."/>
            <person name="Ma J."/>
        </authorList>
    </citation>
    <scope>NUCLEOTIDE SEQUENCE [LARGE SCALE GENOMIC DNA]</scope>
    <source>
        <strain evidence="7">ZS-35-S2</strain>
    </source>
</reference>
<dbReference type="InterPro" id="IPR009057">
    <property type="entry name" value="Homeodomain-like_sf"/>
</dbReference>
<dbReference type="InterPro" id="IPR050109">
    <property type="entry name" value="HTH-type_TetR-like_transc_reg"/>
</dbReference>
<dbReference type="SUPFAM" id="SSF48498">
    <property type="entry name" value="Tetracyclin repressor-like, C-terminal domain"/>
    <property type="match status" value="1"/>
</dbReference>
<evidence type="ECO:0000313" key="6">
    <source>
        <dbReference type="EMBL" id="MFC6018924.1"/>
    </source>
</evidence>
<keyword evidence="7" id="KW-1185">Reference proteome</keyword>
<feature type="domain" description="HTH tetR-type" evidence="5">
    <location>
        <begin position="13"/>
        <end position="73"/>
    </location>
</feature>
<keyword evidence="2 4" id="KW-0238">DNA-binding</keyword>
<keyword evidence="3" id="KW-0804">Transcription</keyword>
<sequence>MSTTPTFKRLPRAVREQQMLDAAVKVFSRRGFHAASMDEIADEAGISKPMVYAYLGSKEELFTACLHREGTRLMEAIVGAVVPDLPFDERLWRGLRAFFRFVGAHRDGWAVLYRQARGERPFADELAAMRSRIIEVVAGMLDRGLAAEGREVRAAEREVMAYALVGASESLADWLADHPDADPDGMATRMMNFGWTGAGSMLAGHQWRPPPVDD</sequence>
<dbReference type="PANTHER" id="PTHR30055:SF158">
    <property type="entry name" value="POSSIBLE TRANSCRIPTIONAL REGULATORY PROTEIN (PROBABLY TETR-FAMILY)"/>
    <property type="match status" value="1"/>
</dbReference>